<dbReference type="AlphaFoldDB" id="A0A2M6WJD1"/>
<dbReference type="InterPro" id="IPR046357">
    <property type="entry name" value="PPIase_dom_sf"/>
</dbReference>
<dbReference type="Pfam" id="PF00254">
    <property type="entry name" value="FKBP_C"/>
    <property type="match status" value="1"/>
</dbReference>
<keyword evidence="6 9" id="KW-0143">Chaperone</keyword>
<evidence type="ECO:0000256" key="1">
    <source>
        <dbReference type="ARBA" id="ARBA00000971"/>
    </source>
</evidence>
<dbReference type="GO" id="GO:0051083">
    <property type="term" value="P:'de novo' cotranslational protein folding"/>
    <property type="evidence" value="ECO:0007669"/>
    <property type="project" value="TreeGrafter"/>
</dbReference>
<dbReference type="Gene3D" id="1.10.3120.10">
    <property type="entry name" value="Trigger factor, C-terminal domain"/>
    <property type="match status" value="1"/>
</dbReference>
<evidence type="ECO:0000259" key="12">
    <source>
        <dbReference type="PROSITE" id="PS50059"/>
    </source>
</evidence>
<dbReference type="Pfam" id="PF05698">
    <property type="entry name" value="Trigger_C"/>
    <property type="match status" value="1"/>
</dbReference>
<dbReference type="PANTHER" id="PTHR30560">
    <property type="entry name" value="TRIGGER FACTOR CHAPERONE AND PEPTIDYL-PROLYL CIS/TRANS ISOMERASE"/>
    <property type="match status" value="1"/>
</dbReference>
<comment type="domain">
    <text evidence="9">Consists of 3 domains; the N-terminus binds the ribosome, the middle domain has PPIase activity, while the C-terminus has intrinsic chaperone activity on its own.</text>
</comment>
<dbReference type="InterPro" id="IPR008880">
    <property type="entry name" value="Trigger_fac_C"/>
</dbReference>
<protein>
    <recommendedName>
        <fullName evidence="4 9">Trigger factor</fullName>
        <shortName evidence="9">TF</shortName>
        <ecNumber evidence="3 9">5.2.1.8</ecNumber>
    </recommendedName>
    <alternativeName>
        <fullName evidence="8 9">PPIase</fullName>
    </alternativeName>
</protein>
<dbReference type="NCBIfam" id="TIGR00115">
    <property type="entry name" value="tig"/>
    <property type="match status" value="1"/>
</dbReference>
<dbReference type="PROSITE" id="PS50059">
    <property type="entry name" value="FKBP_PPIASE"/>
    <property type="match status" value="1"/>
</dbReference>
<reference evidence="14" key="1">
    <citation type="submission" date="2017-09" db="EMBL/GenBank/DDBJ databases">
        <title>Depth-based differentiation of microbial function through sediment-hosted aquifers and enrichment of novel symbionts in the deep terrestrial subsurface.</title>
        <authorList>
            <person name="Probst A.J."/>
            <person name="Ladd B."/>
            <person name="Jarett J.K."/>
            <person name="Geller-Mcgrath D.E."/>
            <person name="Sieber C.M.K."/>
            <person name="Emerson J.B."/>
            <person name="Anantharaman K."/>
            <person name="Thomas B.C."/>
            <person name="Malmstrom R."/>
            <person name="Stieglmeier M."/>
            <person name="Klingl A."/>
            <person name="Woyke T."/>
            <person name="Ryan C.M."/>
            <person name="Banfield J.F."/>
        </authorList>
    </citation>
    <scope>NUCLEOTIDE SEQUENCE [LARGE SCALE GENOMIC DNA]</scope>
</reference>
<keyword evidence="7 9" id="KW-0413">Isomerase</keyword>
<dbReference type="GO" id="GO:0044183">
    <property type="term" value="F:protein folding chaperone"/>
    <property type="evidence" value="ECO:0007669"/>
    <property type="project" value="TreeGrafter"/>
</dbReference>
<dbReference type="EC" id="5.2.1.8" evidence="3 9"/>
<dbReference type="InterPro" id="IPR036611">
    <property type="entry name" value="Trigger_fac_ribosome-bd_sf"/>
</dbReference>
<dbReference type="Gene3D" id="3.10.50.40">
    <property type="match status" value="1"/>
</dbReference>
<dbReference type="GO" id="GO:0043022">
    <property type="term" value="F:ribosome binding"/>
    <property type="evidence" value="ECO:0007669"/>
    <property type="project" value="TreeGrafter"/>
</dbReference>
<comment type="subcellular location">
    <subcellularLocation>
        <location evidence="9">Cytoplasm</location>
    </subcellularLocation>
    <text evidence="9">About half TF is bound to the ribosome near the polypeptide exit tunnel while the other half is free in the cytoplasm.</text>
</comment>
<dbReference type="EMBL" id="PFAY01000029">
    <property type="protein sequence ID" value="PIT92892.1"/>
    <property type="molecule type" value="Genomic_DNA"/>
</dbReference>
<dbReference type="SUPFAM" id="SSF109998">
    <property type="entry name" value="Triger factor/SurA peptide-binding domain-like"/>
    <property type="match status" value="1"/>
</dbReference>
<evidence type="ECO:0000313" key="14">
    <source>
        <dbReference type="Proteomes" id="UP000229112"/>
    </source>
</evidence>
<evidence type="ECO:0000256" key="8">
    <source>
        <dbReference type="ARBA" id="ARBA00029986"/>
    </source>
</evidence>
<evidence type="ECO:0000256" key="9">
    <source>
        <dbReference type="HAMAP-Rule" id="MF_00303"/>
    </source>
</evidence>
<dbReference type="GO" id="GO:0051301">
    <property type="term" value="P:cell division"/>
    <property type="evidence" value="ECO:0007669"/>
    <property type="project" value="UniProtKB-KW"/>
</dbReference>
<dbReference type="InterPro" id="IPR005215">
    <property type="entry name" value="Trig_fac"/>
</dbReference>
<organism evidence="13 14">
    <name type="scientific">Candidatus Harrisonbacteria bacterium CG10_big_fil_rev_8_21_14_0_10_38_8</name>
    <dbReference type="NCBI Taxonomy" id="1974582"/>
    <lineage>
        <taxon>Bacteria</taxon>
        <taxon>Candidatus Harrisoniibacteriota</taxon>
    </lineage>
</organism>
<keyword evidence="5 9" id="KW-0697">Rotamase</keyword>
<accession>A0A2M6WJD1</accession>
<dbReference type="HAMAP" id="MF_00303">
    <property type="entry name" value="Trigger_factor_Tig"/>
    <property type="match status" value="1"/>
</dbReference>
<comment type="caution">
    <text evidence="13">The sequence shown here is derived from an EMBL/GenBank/DDBJ whole genome shotgun (WGS) entry which is preliminary data.</text>
</comment>
<dbReference type="Gene3D" id="3.30.70.1050">
    <property type="entry name" value="Trigger factor ribosome-binding domain"/>
    <property type="match status" value="1"/>
</dbReference>
<dbReference type="InterPro" id="IPR027304">
    <property type="entry name" value="Trigger_fact/SurA_dom_sf"/>
</dbReference>
<evidence type="ECO:0000256" key="7">
    <source>
        <dbReference type="ARBA" id="ARBA00023235"/>
    </source>
</evidence>
<name>A0A2M6WJD1_9BACT</name>
<dbReference type="InterPro" id="IPR001179">
    <property type="entry name" value="PPIase_FKBP_dom"/>
</dbReference>
<dbReference type="Proteomes" id="UP000229112">
    <property type="component" value="Unassembled WGS sequence"/>
</dbReference>
<evidence type="ECO:0000256" key="4">
    <source>
        <dbReference type="ARBA" id="ARBA00016902"/>
    </source>
</evidence>
<evidence type="ECO:0000256" key="2">
    <source>
        <dbReference type="ARBA" id="ARBA00005464"/>
    </source>
</evidence>
<evidence type="ECO:0000256" key="11">
    <source>
        <dbReference type="RuleBase" id="RU003914"/>
    </source>
</evidence>
<evidence type="ECO:0000256" key="10">
    <source>
        <dbReference type="PROSITE-ProRule" id="PRU00277"/>
    </source>
</evidence>
<dbReference type="Pfam" id="PF05697">
    <property type="entry name" value="Trigger_N"/>
    <property type="match status" value="1"/>
</dbReference>
<comment type="function">
    <text evidence="9">Involved in protein export. Acts as a chaperone by maintaining the newly synthesized protein in an open conformation. Functions as a peptidyl-prolyl cis-trans isomerase.</text>
</comment>
<dbReference type="InterPro" id="IPR008881">
    <property type="entry name" value="Trigger_fac_ribosome-bd_bac"/>
</dbReference>
<comment type="similarity">
    <text evidence="2 9 11">Belongs to the FKBP-type PPIase family. Tig subfamily.</text>
</comment>
<dbReference type="SUPFAM" id="SSF54534">
    <property type="entry name" value="FKBP-like"/>
    <property type="match status" value="1"/>
</dbReference>
<dbReference type="PIRSF" id="PIRSF003095">
    <property type="entry name" value="Trigger_factor"/>
    <property type="match status" value="1"/>
</dbReference>
<dbReference type="GO" id="GO:0005737">
    <property type="term" value="C:cytoplasm"/>
    <property type="evidence" value="ECO:0007669"/>
    <property type="project" value="UniProtKB-SubCell"/>
</dbReference>
<dbReference type="PANTHER" id="PTHR30560:SF3">
    <property type="entry name" value="TRIGGER FACTOR-LIKE PROTEIN TIG, CHLOROPLASTIC"/>
    <property type="match status" value="1"/>
</dbReference>
<dbReference type="GO" id="GO:0003755">
    <property type="term" value="F:peptidyl-prolyl cis-trans isomerase activity"/>
    <property type="evidence" value="ECO:0007669"/>
    <property type="project" value="UniProtKB-UniRule"/>
</dbReference>
<keyword evidence="9" id="KW-0963">Cytoplasm</keyword>
<dbReference type="GO" id="GO:0015031">
    <property type="term" value="P:protein transport"/>
    <property type="evidence" value="ECO:0007669"/>
    <property type="project" value="UniProtKB-UniRule"/>
</dbReference>
<dbReference type="InterPro" id="IPR037041">
    <property type="entry name" value="Trigger_fac_C_sf"/>
</dbReference>
<keyword evidence="9 11" id="KW-0132">Cell division</keyword>
<evidence type="ECO:0000256" key="6">
    <source>
        <dbReference type="ARBA" id="ARBA00023186"/>
    </source>
</evidence>
<evidence type="ECO:0000256" key="3">
    <source>
        <dbReference type="ARBA" id="ARBA00013194"/>
    </source>
</evidence>
<gene>
    <name evidence="9 13" type="primary">tig</name>
    <name evidence="13" type="ORF">COU06_02810</name>
</gene>
<evidence type="ECO:0000256" key="5">
    <source>
        <dbReference type="ARBA" id="ARBA00023110"/>
    </source>
</evidence>
<feature type="domain" description="PPIase FKBP-type" evidence="12">
    <location>
        <begin position="164"/>
        <end position="252"/>
    </location>
</feature>
<sequence>MKNKIKKLPGSKLEVEITLSDEEFKVFYEPVLDTALAEVELKGFRKGSAPREMAIQAVNQDKVFNSAVTKAAGKNIEELSQENEWTIIDQPQVEVTDAKDGVTYKVTLSLFPKINIGDYTKIAKDVFSKEEVVAITKEEEDQTIDWLLNSRAKTINVDRGAKLGDLVDIDFNITVDGKDLENAKVTGDRFILGDSKFIQGFDEEIIGKKTKETFEFSLTAPKDFWQKEIQGKKLDFTLTVNEVFEREVPELTDEFAANLSTSFKNIEDMRKSIREGIQMEKTQRVNDKKKINFIEEVSKQMEVDLPEVLVNRMLISLTQQYIQSNPSSNLDHKEAEKQLRAQAEKNVRGHLVLYAIAKQENIKPTQEEIEAEAKGVGLDPEKDYGYLYDKLQNEKVFQFIESLVK</sequence>
<comment type="catalytic activity">
    <reaction evidence="1 9 10">
        <text>[protein]-peptidylproline (omega=180) = [protein]-peptidylproline (omega=0)</text>
        <dbReference type="Rhea" id="RHEA:16237"/>
        <dbReference type="Rhea" id="RHEA-COMP:10747"/>
        <dbReference type="Rhea" id="RHEA-COMP:10748"/>
        <dbReference type="ChEBI" id="CHEBI:83833"/>
        <dbReference type="ChEBI" id="CHEBI:83834"/>
        <dbReference type="EC" id="5.2.1.8"/>
    </reaction>
</comment>
<dbReference type="GO" id="GO:0043335">
    <property type="term" value="P:protein unfolding"/>
    <property type="evidence" value="ECO:0007669"/>
    <property type="project" value="TreeGrafter"/>
</dbReference>
<keyword evidence="9 11" id="KW-0131">Cell cycle</keyword>
<evidence type="ECO:0000313" key="13">
    <source>
        <dbReference type="EMBL" id="PIT92892.1"/>
    </source>
</evidence>
<dbReference type="SUPFAM" id="SSF102735">
    <property type="entry name" value="Trigger factor ribosome-binding domain"/>
    <property type="match status" value="1"/>
</dbReference>
<proteinExistence type="inferred from homology"/>